<comment type="similarity">
    <text evidence="1">Belongs to the bacterial ribosomal protein bS16 family.</text>
</comment>
<dbReference type="AlphaFoldDB" id="A0A1Y1UB51"/>
<reference evidence="5 6" key="1">
    <citation type="submission" date="2017-03" db="EMBL/GenBank/DDBJ databases">
        <title>Widespread Adenine N6-methylation of Active Genes in Fungi.</title>
        <authorList>
            <consortium name="DOE Joint Genome Institute"/>
            <person name="Mondo S.J."/>
            <person name="Dannebaum R.O."/>
            <person name="Kuo R.C."/>
            <person name="Louie K.B."/>
            <person name="Bewick A.J."/>
            <person name="Labutti K."/>
            <person name="Haridas S."/>
            <person name="Kuo A."/>
            <person name="Salamov A."/>
            <person name="Ahrendt S.R."/>
            <person name="Lau R."/>
            <person name="Bowen B.P."/>
            <person name="Lipzen A."/>
            <person name="Sullivan W."/>
            <person name="Andreopoulos W.B."/>
            <person name="Clum A."/>
            <person name="Lindquist E."/>
            <person name="Daum C."/>
            <person name="Northen T.R."/>
            <person name="Ramamoorthy G."/>
            <person name="Schmitz R.J."/>
            <person name="Gryganskyi A."/>
            <person name="Culley D."/>
            <person name="Magnuson J."/>
            <person name="James T.Y."/>
            <person name="O'Malley M.A."/>
            <person name="Stajich J.E."/>
            <person name="Spatafora J.W."/>
            <person name="Visel A."/>
            <person name="Grigoriev I.V."/>
        </authorList>
    </citation>
    <scope>NUCLEOTIDE SEQUENCE [LARGE SCALE GENOMIC DNA]</scope>
    <source>
        <strain evidence="5 6">NRRL Y-17943</strain>
    </source>
</reference>
<proteinExistence type="inferred from homology"/>
<dbReference type="HAMAP" id="MF_00385">
    <property type="entry name" value="Ribosomal_bS16"/>
    <property type="match status" value="1"/>
</dbReference>
<dbReference type="GO" id="GO:0003735">
    <property type="term" value="F:structural constituent of ribosome"/>
    <property type="evidence" value="ECO:0007669"/>
    <property type="project" value="InterPro"/>
</dbReference>
<dbReference type="Pfam" id="PF00886">
    <property type="entry name" value="Ribosomal_S16"/>
    <property type="match status" value="1"/>
</dbReference>
<dbReference type="RefSeq" id="XP_021868968.1">
    <property type="nucleotide sequence ID" value="XM_022013976.1"/>
</dbReference>
<dbReference type="InterPro" id="IPR000307">
    <property type="entry name" value="Ribosomal_bS16"/>
</dbReference>
<evidence type="ECO:0000313" key="6">
    <source>
        <dbReference type="Proteomes" id="UP000193218"/>
    </source>
</evidence>
<organism evidence="5 6">
    <name type="scientific">Kockovaella imperatae</name>
    <dbReference type="NCBI Taxonomy" id="4999"/>
    <lineage>
        <taxon>Eukaryota</taxon>
        <taxon>Fungi</taxon>
        <taxon>Dikarya</taxon>
        <taxon>Basidiomycota</taxon>
        <taxon>Agaricomycotina</taxon>
        <taxon>Tremellomycetes</taxon>
        <taxon>Tremellales</taxon>
        <taxon>Cuniculitremaceae</taxon>
        <taxon>Kockovaella</taxon>
    </lineage>
</organism>
<dbReference type="STRING" id="4999.A0A1Y1UB51"/>
<evidence type="ECO:0000256" key="3">
    <source>
        <dbReference type="ARBA" id="ARBA00023274"/>
    </source>
</evidence>
<dbReference type="GO" id="GO:0005763">
    <property type="term" value="C:mitochondrial small ribosomal subunit"/>
    <property type="evidence" value="ECO:0007669"/>
    <property type="project" value="TreeGrafter"/>
</dbReference>
<evidence type="ECO:0000256" key="1">
    <source>
        <dbReference type="ARBA" id="ARBA00006668"/>
    </source>
</evidence>
<feature type="compositionally biased region" description="Low complexity" evidence="4">
    <location>
        <begin position="165"/>
        <end position="178"/>
    </location>
</feature>
<evidence type="ECO:0000256" key="2">
    <source>
        <dbReference type="ARBA" id="ARBA00022980"/>
    </source>
</evidence>
<keyword evidence="6" id="KW-1185">Reference proteome</keyword>
<evidence type="ECO:0000313" key="5">
    <source>
        <dbReference type="EMBL" id="ORX34726.1"/>
    </source>
</evidence>
<dbReference type="Gene3D" id="3.30.1320.10">
    <property type="match status" value="1"/>
</dbReference>
<dbReference type="InParanoid" id="A0A1Y1UB51"/>
<accession>A0A1Y1UB51</accession>
<dbReference type="InterPro" id="IPR023803">
    <property type="entry name" value="Ribosomal_bS16_dom_sf"/>
</dbReference>
<evidence type="ECO:0000256" key="4">
    <source>
        <dbReference type="SAM" id="MobiDB-lite"/>
    </source>
</evidence>
<dbReference type="GO" id="GO:0032543">
    <property type="term" value="P:mitochondrial translation"/>
    <property type="evidence" value="ECO:0007669"/>
    <property type="project" value="TreeGrafter"/>
</dbReference>
<keyword evidence="2 5" id="KW-0689">Ribosomal protein</keyword>
<dbReference type="FunCoup" id="A0A1Y1UB51">
    <property type="interactions" value="258"/>
</dbReference>
<dbReference type="PANTHER" id="PTHR12919:SF20">
    <property type="entry name" value="SMALL RIBOSOMAL SUBUNIT PROTEIN BS16M"/>
    <property type="match status" value="1"/>
</dbReference>
<dbReference type="Proteomes" id="UP000193218">
    <property type="component" value="Unassembled WGS sequence"/>
</dbReference>
<name>A0A1Y1UB51_9TREE</name>
<sequence length="178" mass="19877">MTVHGLRIRLARHGIRNQALYHLVVMDRSKARNALPLEKLGEWDPIPQVTSFRDLHPSSFVFGKQTVPPVKERRVIWNEERIKYWLAQGAEPSDSVTKLLELGGILKAGDRHASHFKYQTLSKNLVKTASNEPVKEVMDSTKQNSKASKPKGVNRRPTPTPPSPSSSSPASHSSQARA</sequence>
<dbReference type="GeneID" id="33555784"/>
<dbReference type="NCBIfam" id="TIGR00002">
    <property type="entry name" value="S16"/>
    <property type="match status" value="1"/>
</dbReference>
<protein>
    <submittedName>
        <fullName evidence="5">Ribosomal protein S16 domain-containing protein</fullName>
    </submittedName>
</protein>
<keyword evidence="3" id="KW-0687">Ribonucleoprotein</keyword>
<dbReference type="OrthoDB" id="407221at2759"/>
<dbReference type="PANTHER" id="PTHR12919">
    <property type="entry name" value="30S RIBOSOMAL PROTEIN S16"/>
    <property type="match status" value="1"/>
</dbReference>
<gene>
    <name evidence="5" type="ORF">BD324DRAFT_604205</name>
</gene>
<dbReference type="EMBL" id="NBSH01000013">
    <property type="protein sequence ID" value="ORX34726.1"/>
    <property type="molecule type" value="Genomic_DNA"/>
</dbReference>
<comment type="caution">
    <text evidence="5">The sequence shown here is derived from an EMBL/GenBank/DDBJ whole genome shotgun (WGS) entry which is preliminary data.</text>
</comment>
<feature type="region of interest" description="Disordered" evidence="4">
    <location>
        <begin position="132"/>
        <end position="178"/>
    </location>
</feature>
<dbReference type="SUPFAM" id="SSF54565">
    <property type="entry name" value="Ribosomal protein S16"/>
    <property type="match status" value="1"/>
</dbReference>